<keyword evidence="2" id="KW-1133">Transmembrane helix</keyword>
<evidence type="ECO:0000313" key="5">
    <source>
        <dbReference type="Proteomes" id="UP000288168"/>
    </source>
</evidence>
<dbReference type="InterPro" id="IPR001202">
    <property type="entry name" value="WW_dom"/>
</dbReference>
<keyword evidence="2" id="KW-0472">Membrane</keyword>
<evidence type="ECO:0000313" key="4">
    <source>
        <dbReference type="EMBL" id="RSL44916.1"/>
    </source>
</evidence>
<dbReference type="Proteomes" id="UP000288168">
    <property type="component" value="Unassembled WGS sequence"/>
</dbReference>
<organism evidence="4 5">
    <name type="scientific">Fusarium duplospermum</name>
    <dbReference type="NCBI Taxonomy" id="1325734"/>
    <lineage>
        <taxon>Eukaryota</taxon>
        <taxon>Fungi</taxon>
        <taxon>Dikarya</taxon>
        <taxon>Ascomycota</taxon>
        <taxon>Pezizomycotina</taxon>
        <taxon>Sordariomycetes</taxon>
        <taxon>Hypocreomycetidae</taxon>
        <taxon>Hypocreales</taxon>
        <taxon>Nectriaceae</taxon>
        <taxon>Fusarium</taxon>
        <taxon>Fusarium solani species complex</taxon>
    </lineage>
</organism>
<dbReference type="EMBL" id="NKCI01000277">
    <property type="protein sequence ID" value="RSL44916.1"/>
    <property type="molecule type" value="Genomic_DNA"/>
</dbReference>
<feature type="compositionally biased region" description="Polar residues" evidence="1">
    <location>
        <begin position="376"/>
        <end position="387"/>
    </location>
</feature>
<feature type="transmembrane region" description="Helical" evidence="2">
    <location>
        <begin position="12"/>
        <end position="34"/>
    </location>
</feature>
<feature type="domain" description="WW" evidence="3">
    <location>
        <begin position="201"/>
        <end position="235"/>
    </location>
</feature>
<protein>
    <recommendedName>
        <fullName evidence="3">WW domain-containing protein</fullName>
    </recommendedName>
</protein>
<evidence type="ECO:0000256" key="2">
    <source>
        <dbReference type="SAM" id="Phobius"/>
    </source>
</evidence>
<comment type="caution">
    <text evidence="4">The sequence shown here is derived from an EMBL/GenBank/DDBJ whole genome shotgun (WGS) entry which is preliminary data.</text>
</comment>
<dbReference type="Gene3D" id="2.20.70.10">
    <property type="match status" value="3"/>
</dbReference>
<keyword evidence="2" id="KW-0812">Transmembrane</keyword>
<feature type="transmembrane region" description="Helical" evidence="2">
    <location>
        <begin position="449"/>
        <end position="468"/>
    </location>
</feature>
<feature type="domain" description="WW" evidence="3">
    <location>
        <begin position="290"/>
        <end position="315"/>
    </location>
</feature>
<name>A0A428NVT6_9HYPO</name>
<keyword evidence="5" id="KW-1185">Reference proteome</keyword>
<dbReference type="PROSITE" id="PS01159">
    <property type="entry name" value="WW_DOMAIN_1"/>
    <property type="match status" value="1"/>
</dbReference>
<gene>
    <name evidence="4" type="ORF">CEP54_014495</name>
</gene>
<reference evidence="4 5" key="1">
    <citation type="submission" date="2017-06" db="EMBL/GenBank/DDBJ databases">
        <title>Comparative genomic analysis of Ambrosia Fusariam Clade fungi.</title>
        <authorList>
            <person name="Stajich J.E."/>
            <person name="Carrillo J."/>
            <person name="Kijimoto T."/>
            <person name="Eskalen A."/>
            <person name="O'Donnell K."/>
            <person name="Kasson M."/>
        </authorList>
    </citation>
    <scope>NUCLEOTIDE SEQUENCE [LARGE SCALE GENOMIC DNA]</scope>
    <source>
        <strain evidence="4 5">NRRL62584</strain>
    </source>
</reference>
<dbReference type="Pfam" id="PF00397">
    <property type="entry name" value="WW"/>
    <property type="match status" value="1"/>
</dbReference>
<dbReference type="AlphaFoldDB" id="A0A428NVT6"/>
<sequence length="532" mass="60811">MSGTMLPQQGILLMHAVLAMVSAIPAIILFASLFKEGDANEWKLTWWYFATVIMPAPLSCLGTLFTSVYLLIEDGQVIKTPDQTTTSHENLGSEPRTSMESLHYEVLFGDSGVDTEATISDGPIGRLYLKQIRREVTDEDSSNTIFHQSGKIWPPPYPWGKRTTWPRDEEKLPADFTIHNTEDGGRYFTHVSDTRPIWRDPRFRTGWTKFVDKGTGKTCYVDHNNRYTTWLKPALPYLKGFDDDIFREWEKIWIRRANRFFFVNHRTGETTWKDPQHKKQPKTEFVDKSRDLPPGWEKYSSPNARDYYVCHNTQTWTDFDARHSLPPLESRWLQELHHSCNSREGARICFLDMQTGQWSYKDPRRPEEPPEAGQPVRSTQSGPSSSAESIYNDIGFKQRYLAARYARLYALLSTILLFAQGGIAISLALRLRLNTGVDWLIFVPWMPMLTGIIDLGITLTCLFFFFGFGPPTVDATTNHLSCLTWIASSAAMAVPVAVEVVSAENIRSGNMGQGDADEYLRITQQLIKWLLI</sequence>
<feature type="non-terminal residue" evidence="4">
    <location>
        <position position="532"/>
    </location>
</feature>
<evidence type="ECO:0000259" key="3">
    <source>
        <dbReference type="PROSITE" id="PS50020"/>
    </source>
</evidence>
<proteinExistence type="predicted"/>
<dbReference type="PROSITE" id="PS50020">
    <property type="entry name" value="WW_DOMAIN_2"/>
    <property type="match status" value="3"/>
</dbReference>
<dbReference type="STRING" id="1325734.A0A428NVT6"/>
<accession>A0A428NVT6</accession>
<dbReference type="CDD" id="cd00201">
    <property type="entry name" value="WW"/>
    <property type="match status" value="2"/>
</dbReference>
<dbReference type="OrthoDB" id="3045089at2759"/>
<feature type="domain" description="WW" evidence="3">
    <location>
        <begin position="243"/>
        <end position="277"/>
    </location>
</feature>
<evidence type="ECO:0000256" key="1">
    <source>
        <dbReference type="SAM" id="MobiDB-lite"/>
    </source>
</evidence>
<feature type="transmembrane region" description="Helical" evidence="2">
    <location>
        <begin position="46"/>
        <end position="72"/>
    </location>
</feature>
<feature type="transmembrane region" description="Helical" evidence="2">
    <location>
        <begin position="408"/>
        <end position="429"/>
    </location>
</feature>
<dbReference type="SMART" id="SM00456">
    <property type="entry name" value="WW"/>
    <property type="match status" value="4"/>
</dbReference>
<dbReference type="InterPro" id="IPR036020">
    <property type="entry name" value="WW_dom_sf"/>
</dbReference>
<dbReference type="SUPFAM" id="SSF51045">
    <property type="entry name" value="WW domain"/>
    <property type="match status" value="3"/>
</dbReference>
<feature type="region of interest" description="Disordered" evidence="1">
    <location>
        <begin position="360"/>
        <end position="387"/>
    </location>
</feature>